<keyword evidence="6" id="KW-1185">Reference proteome</keyword>
<proteinExistence type="inferred from homology"/>
<sequence length="367" mass="40350">MYIWRKIFQLIRRREAFRLVHFRGTGFKLFLCSLLTIALLLSGCSFGKDSPTGSTSSEPGKTKKVRLTEVVHSVFYAPLYVALNQGYFQQENLDVEKTTAWGGDKAMTALVTDQADIGLIGPETIIYTYQQGSDKKIMTFAQLTQRDGSFLVGRKGQPFSWEGLKGKSIIGARKGGVPEMVLEWTLKQKGSKPLDDVNIIQNIQFTATAGAFTSGTGDYVALFEPTVSELEAGGAGQVVASLGVEGGILPYTCFMASGDYIQQNREAVLAFTRAIYKAQQWVSTHSVDEITDAIMPSFEGSDRSIVHNAVARYQGQDTWAKDPRIQPGGLKYLQDIIESAGELKQRVPDEQMALTDVAEEVMASVKQ</sequence>
<evidence type="ECO:0000256" key="3">
    <source>
        <dbReference type="ARBA" id="ARBA00022729"/>
    </source>
</evidence>
<dbReference type="GO" id="GO:0042597">
    <property type="term" value="C:periplasmic space"/>
    <property type="evidence" value="ECO:0007669"/>
    <property type="project" value="UniProtKB-SubCell"/>
</dbReference>
<evidence type="ECO:0000259" key="4">
    <source>
        <dbReference type="Pfam" id="PF09084"/>
    </source>
</evidence>
<dbReference type="SUPFAM" id="SSF53850">
    <property type="entry name" value="Periplasmic binding protein-like II"/>
    <property type="match status" value="1"/>
</dbReference>
<reference evidence="5 6" key="1">
    <citation type="submission" date="2019-11" db="EMBL/GenBank/DDBJ databases">
        <title>Whole-genome sequence of a the green, strictly anaerobic photosynthetic bacterium Heliobacillus mobilis DSM 6151.</title>
        <authorList>
            <person name="Kyndt J.A."/>
            <person name="Meyer T.E."/>
        </authorList>
    </citation>
    <scope>NUCLEOTIDE SEQUENCE [LARGE SCALE GENOMIC DNA]</scope>
    <source>
        <strain evidence="5 6">DSM 6151</strain>
    </source>
</reference>
<dbReference type="Pfam" id="PF09084">
    <property type="entry name" value="NMT1"/>
    <property type="match status" value="1"/>
</dbReference>
<dbReference type="Gene3D" id="3.40.190.10">
    <property type="entry name" value="Periplasmic binding protein-like II"/>
    <property type="match status" value="2"/>
</dbReference>
<comment type="subcellular location">
    <subcellularLocation>
        <location evidence="1">Periplasm</location>
    </subcellularLocation>
</comment>
<comment type="caution">
    <text evidence="5">The sequence shown here is derived from an EMBL/GenBank/DDBJ whole genome shotgun (WGS) entry which is preliminary data.</text>
</comment>
<name>A0A6I3SJ69_HELMO</name>
<comment type="similarity">
    <text evidence="2">Belongs to the bacterial solute-binding protein SsuA/TauA family.</text>
</comment>
<dbReference type="PANTHER" id="PTHR30024">
    <property type="entry name" value="ALIPHATIC SULFONATES-BINDING PROTEIN-RELATED"/>
    <property type="match status" value="1"/>
</dbReference>
<keyword evidence="3" id="KW-0732">Signal</keyword>
<evidence type="ECO:0000313" key="5">
    <source>
        <dbReference type="EMBL" id="MTV48677.1"/>
    </source>
</evidence>
<accession>A0A6I3SJ69</accession>
<dbReference type="InterPro" id="IPR015168">
    <property type="entry name" value="SsuA/THI5"/>
</dbReference>
<dbReference type="EMBL" id="WNKU01000005">
    <property type="protein sequence ID" value="MTV48677.1"/>
    <property type="molecule type" value="Genomic_DNA"/>
</dbReference>
<dbReference type="AlphaFoldDB" id="A0A6I3SJ69"/>
<gene>
    <name evidence="5" type="ORF">GJ688_06755</name>
</gene>
<evidence type="ECO:0000256" key="1">
    <source>
        <dbReference type="ARBA" id="ARBA00004418"/>
    </source>
</evidence>
<evidence type="ECO:0000313" key="6">
    <source>
        <dbReference type="Proteomes" id="UP000430670"/>
    </source>
</evidence>
<evidence type="ECO:0000256" key="2">
    <source>
        <dbReference type="ARBA" id="ARBA00010742"/>
    </source>
</evidence>
<protein>
    <submittedName>
        <fullName evidence="5">ABC transporter substrate-binding protein</fullName>
    </submittedName>
</protein>
<dbReference type="PANTHER" id="PTHR30024:SF47">
    <property type="entry name" value="TAURINE-BINDING PERIPLASMIC PROTEIN"/>
    <property type="match status" value="1"/>
</dbReference>
<organism evidence="5 6">
    <name type="scientific">Heliobacterium mobile</name>
    <name type="common">Heliobacillus mobilis</name>
    <dbReference type="NCBI Taxonomy" id="28064"/>
    <lineage>
        <taxon>Bacteria</taxon>
        <taxon>Bacillati</taxon>
        <taxon>Bacillota</taxon>
        <taxon>Clostridia</taxon>
        <taxon>Eubacteriales</taxon>
        <taxon>Heliobacteriaceae</taxon>
        <taxon>Heliobacterium</taxon>
    </lineage>
</organism>
<feature type="domain" description="SsuA/THI5-like" evidence="4">
    <location>
        <begin position="77"/>
        <end position="285"/>
    </location>
</feature>
<dbReference type="Proteomes" id="UP000430670">
    <property type="component" value="Unassembled WGS sequence"/>
</dbReference>